<organism evidence="1 2">
    <name type="scientific">Hwanghaeella grinnelliae</name>
    <dbReference type="NCBI Taxonomy" id="2500179"/>
    <lineage>
        <taxon>Bacteria</taxon>
        <taxon>Pseudomonadati</taxon>
        <taxon>Pseudomonadota</taxon>
        <taxon>Alphaproteobacteria</taxon>
        <taxon>Rhodospirillales</taxon>
        <taxon>Rhodospirillaceae</taxon>
        <taxon>Hwanghaeella</taxon>
    </lineage>
</organism>
<gene>
    <name evidence="1" type="ORF">EOI86_08510</name>
</gene>
<proteinExistence type="predicted"/>
<keyword evidence="2" id="KW-1185">Reference proteome</keyword>
<accession>A0A437QXS1</accession>
<sequence>MTMTSENLFAAFEAQTLDPACFKHRDHIAAAFEMLRRYDFVEAASKYAVSLRAMAEKAGAPEKFNATITLAFLSLIAERMEEGADTDDFAAFEKANSDLESIDVIGRWYSKERMTCDAARKIFLLPDRAA</sequence>
<name>A0A437QXS1_9PROT</name>
<protein>
    <submittedName>
        <fullName evidence="1">Uncharacterized protein</fullName>
    </submittedName>
</protein>
<evidence type="ECO:0000313" key="2">
    <source>
        <dbReference type="Proteomes" id="UP000287447"/>
    </source>
</evidence>
<reference evidence="2" key="1">
    <citation type="submission" date="2019-01" db="EMBL/GenBank/DDBJ databases">
        <title>Gri0909 isolated from a small marine red alga.</title>
        <authorList>
            <person name="Kim J."/>
            <person name="Jeong S.E."/>
            <person name="Jeon C.O."/>
        </authorList>
    </citation>
    <scope>NUCLEOTIDE SEQUENCE [LARGE SCALE GENOMIC DNA]</scope>
    <source>
        <strain evidence="2">Gri0909</strain>
    </source>
</reference>
<dbReference type="EMBL" id="SADE01000001">
    <property type="protein sequence ID" value="RVU39269.1"/>
    <property type="molecule type" value="Genomic_DNA"/>
</dbReference>
<dbReference type="Proteomes" id="UP000287447">
    <property type="component" value="Unassembled WGS sequence"/>
</dbReference>
<evidence type="ECO:0000313" key="1">
    <source>
        <dbReference type="EMBL" id="RVU39269.1"/>
    </source>
</evidence>
<dbReference type="RefSeq" id="WP_127764640.1">
    <property type="nucleotide sequence ID" value="NZ_SADE01000001.1"/>
</dbReference>
<dbReference type="AlphaFoldDB" id="A0A437QXS1"/>
<dbReference type="OrthoDB" id="72030at2"/>
<comment type="caution">
    <text evidence="1">The sequence shown here is derived from an EMBL/GenBank/DDBJ whole genome shotgun (WGS) entry which is preliminary data.</text>
</comment>